<dbReference type="EMBL" id="FQWV01000001">
    <property type="protein sequence ID" value="SHG46353.1"/>
    <property type="molecule type" value="Genomic_DNA"/>
</dbReference>
<feature type="domain" description="HTH bat-type" evidence="3">
    <location>
        <begin position="155"/>
        <end position="205"/>
    </location>
</feature>
<dbReference type="Proteomes" id="UP000184357">
    <property type="component" value="Unassembled WGS sequence"/>
</dbReference>
<proteinExistence type="predicted"/>
<name>A0A1M5K207_9EURY</name>
<dbReference type="Pfam" id="PF04967">
    <property type="entry name" value="HTH_10"/>
    <property type="match status" value="1"/>
</dbReference>
<dbReference type="OrthoDB" id="156233at2157"/>
<evidence type="ECO:0000256" key="1">
    <source>
        <dbReference type="ARBA" id="ARBA00023015"/>
    </source>
</evidence>
<evidence type="ECO:0000313" key="4">
    <source>
        <dbReference type="EMBL" id="SHG46353.1"/>
    </source>
</evidence>
<dbReference type="RefSeq" id="WP_073306665.1">
    <property type="nucleotide sequence ID" value="NZ_FQWV01000001.1"/>
</dbReference>
<evidence type="ECO:0000256" key="2">
    <source>
        <dbReference type="ARBA" id="ARBA00023163"/>
    </source>
</evidence>
<accession>A0A1M5K207</accession>
<reference evidence="4 5" key="1">
    <citation type="submission" date="2016-11" db="EMBL/GenBank/DDBJ databases">
        <authorList>
            <person name="Jaros S."/>
            <person name="Januszkiewicz K."/>
            <person name="Wedrychowicz H."/>
        </authorList>
    </citation>
    <scope>NUCLEOTIDE SEQUENCE [LARGE SCALE GENOMIC DNA]</scope>
    <source>
        <strain evidence="4 5">DSM 9297</strain>
    </source>
</reference>
<evidence type="ECO:0000259" key="3">
    <source>
        <dbReference type="Pfam" id="PF04967"/>
    </source>
</evidence>
<protein>
    <submittedName>
        <fullName evidence="4">Predicted DNA binding protein, contains HTH domain</fullName>
    </submittedName>
</protein>
<keyword evidence="2" id="KW-0804">Transcription</keyword>
<dbReference type="PANTHER" id="PTHR34236:SF1">
    <property type="entry name" value="DIMETHYL SULFOXIDE REDUCTASE TRANSCRIPTIONAL ACTIVATOR"/>
    <property type="match status" value="1"/>
</dbReference>
<keyword evidence="5" id="KW-1185">Reference proteome</keyword>
<dbReference type="AlphaFoldDB" id="A0A1M5K207"/>
<gene>
    <name evidence="4" type="ORF">SAMN05443636_0336</name>
</gene>
<sequence length="213" mass="23001">MIEECLAVEVRVSGDDCPLAEATAATRTPARAEPPQLRADGNVLLRFGAPRDDGFAACLDADDRIRYLHRSRAGERDTYRCLSKHPCVVHELVSAGLLVEDVTYRDGDATVTGAVVGHEVLRGVMETAGGTVGVQLTRTYPLREETDPVSGRFGLTPPQTEALRAAVEAGYFAVPRAASSADVAAELGLSKSAFLERLRRAEATLYRELFADR</sequence>
<keyword evidence="1" id="KW-0805">Transcription regulation</keyword>
<dbReference type="InterPro" id="IPR007050">
    <property type="entry name" value="HTH_bacterioopsin"/>
</dbReference>
<organism evidence="4 5">
    <name type="scientific">Halobaculum gomorrense</name>
    <dbReference type="NCBI Taxonomy" id="43928"/>
    <lineage>
        <taxon>Archaea</taxon>
        <taxon>Methanobacteriati</taxon>
        <taxon>Methanobacteriota</taxon>
        <taxon>Stenosarchaea group</taxon>
        <taxon>Halobacteria</taxon>
        <taxon>Halobacteriales</taxon>
        <taxon>Haloferacaceae</taxon>
        <taxon>Halobaculum</taxon>
    </lineage>
</organism>
<dbReference type="PANTHER" id="PTHR34236">
    <property type="entry name" value="DIMETHYL SULFOXIDE REDUCTASE TRANSCRIPTIONAL ACTIVATOR"/>
    <property type="match status" value="1"/>
</dbReference>
<evidence type="ECO:0000313" key="5">
    <source>
        <dbReference type="Proteomes" id="UP000184357"/>
    </source>
</evidence>
<dbReference type="STRING" id="43928.SAMN05443636_0336"/>